<dbReference type="Pfam" id="PF09811">
    <property type="entry name" value="Yae1_N"/>
    <property type="match status" value="1"/>
</dbReference>
<dbReference type="InterPro" id="IPR019191">
    <property type="entry name" value="Essential_protein_Yae1_N"/>
</dbReference>
<feature type="domain" description="Essential protein Yae1 N-terminal" evidence="2">
    <location>
        <begin position="37"/>
        <end position="75"/>
    </location>
</feature>
<evidence type="ECO:0000259" key="2">
    <source>
        <dbReference type="Pfam" id="PF09811"/>
    </source>
</evidence>
<dbReference type="AlphaFoldDB" id="A0AAD9CVY6"/>
<keyword evidence="4" id="KW-1185">Reference proteome</keyword>
<evidence type="ECO:0000256" key="1">
    <source>
        <dbReference type="ARBA" id="ARBA00038090"/>
    </source>
</evidence>
<reference evidence="3" key="1">
    <citation type="submission" date="2023-02" db="EMBL/GenBank/DDBJ databases">
        <title>Identification and recombinant expression of a fungal hydrolase from Papiliotrema laurentii that hydrolyzes apple cutin and clears colloidal polyester polyurethane.</title>
        <authorList>
            <consortium name="DOE Joint Genome Institute"/>
            <person name="Roman V.A."/>
            <person name="Bojanowski C."/>
            <person name="Crable B.R."/>
            <person name="Wagner D.N."/>
            <person name="Hung C.S."/>
            <person name="Nadeau L.J."/>
            <person name="Schratz L."/>
            <person name="Haridas S."/>
            <person name="Pangilinan J."/>
            <person name="Lipzen A."/>
            <person name="Na H."/>
            <person name="Yan M."/>
            <person name="Ng V."/>
            <person name="Grigoriev I.V."/>
            <person name="Spatafora J.W."/>
            <person name="Barlow D."/>
            <person name="Biffinger J."/>
            <person name="Kelley-Loughnane N."/>
            <person name="Varaljay V.A."/>
            <person name="Crookes-Goodson W.J."/>
        </authorList>
    </citation>
    <scope>NUCLEOTIDE SEQUENCE</scope>
    <source>
        <strain evidence="3">5307AH</strain>
    </source>
</reference>
<dbReference type="PANTHER" id="PTHR28532:SF1">
    <property type="entry name" value="ORAL CANCER OVEREXPRESSED 1"/>
    <property type="match status" value="1"/>
</dbReference>
<organism evidence="3 4">
    <name type="scientific">Papiliotrema laurentii</name>
    <name type="common">Cryptococcus laurentii</name>
    <dbReference type="NCBI Taxonomy" id="5418"/>
    <lineage>
        <taxon>Eukaryota</taxon>
        <taxon>Fungi</taxon>
        <taxon>Dikarya</taxon>
        <taxon>Basidiomycota</taxon>
        <taxon>Agaricomycotina</taxon>
        <taxon>Tremellomycetes</taxon>
        <taxon>Tremellales</taxon>
        <taxon>Rhynchogastremaceae</taxon>
        <taxon>Papiliotrema</taxon>
    </lineage>
</organism>
<dbReference type="PANTHER" id="PTHR28532">
    <property type="entry name" value="GEO13458P1"/>
    <property type="match status" value="1"/>
</dbReference>
<dbReference type="Proteomes" id="UP001182556">
    <property type="component" value="Unassembled WGS sequence"/>
</dbReference>
<protein>
    <recommendedName>
        <fullName evidence="2">Essential protein Yae1 N-terminal domain-containing protein</fullName>
    </recommendedName>
</protein>
<name>A0AAD9CVY6_PAPLA</name>
<comment type="caution">
    <text evidence="3">The sequence shown here is derived from an EMBL/GenBank/DDBJ whole genome shotgun (WGS) entry which is preliminary data.</text>
</comment>
<accession>A0AAD9CVY6</accession>
<sequence length="211" mass="22877">MVPIITSHMTTDSRMITEDLDVLDSIANVESTFYEQGYKDGYEHGQLHGLFEGRELGREKGWEILEEVGFYEGWAEFHLAALGRKGVVPGGRGRESRAMNHAQVLIDLIAKFPMINPSDAAVVADAMQLDDATPETEQGIEGGKKPDGVDLSSLLANIRARYRLLCSSVGARPRMTVAANGTGEDATAQVEGVVPGIEGPMKGVDTKQLLY</sequence>
<comment type="similarity">
    <text evidence="1">Belongs to the LTO1 family.</text>
</comment>
<dbReference type="EMBL" id="JAODAN010000008">
    <property type="protein sequence ID" value="KAK1922565.1"/>
    <property type="molecule type" value="Genomic_DNA"/>
</dbReference>
<proteinExistence type="inferred from homology"/>
<dbReference type="InterPro" id="IPR052436">
    <property type="entry name" value="LTO1_adapter"/>
</dbReference>
<evidence type="ECO:0000313" key="3">
    <source>
        <dbReference type="EMBL" id="KAK1922565.1"/>
    </source>
</evidence>
<gene>
    <name evidence="3" type="ORF">DB88DRAFT_495549</name>
</gene>
<evidence type="ECO:0000313" key="4">
    <source>
        <dbReference type="Proteomes" id="UP001182556"/>
    </source>
</evidence>